<evidence type="ECO:0000256" key="5">
    <source>
        <dbReference type="SAM" id="Coils"/>
    </source>
</evidence>
<dbReference type="Proteomes" id="UP000190065">
    <property type="component" value="Unassembled WGS sequence"/>
</dbReference>
<organism evidence="7 8">
    <name type="scientific">Segatella oulorum</name>
    <dbReference type="NCBI Taxonomy" id="28136"/>
    <lineage>
        <taxon>Bacteria</taxon>
        <taxon>Pseudomonadati</taxon>
        <taxon>Bacteroidota</taxon>
        <taxon>Bacteroidia</taxon>
        <taxon>Bacteroidales</taxon>
        <taxon>Prevotellaceae</taxon>
        <taxon>Segatella</taxon>
    </lineage>
</organism>
<comment type="similarity">
    <text evidence="2">Belongs to the RmuC family.</text>
</comment>
<evidence type="ECO:0000256" key="6">
    <source>
        <dbReference type="SAM" id="MobiDB-lite"/>
    </source>
</evidence>
<reference evidence="7 8" key="1">
    <citation type="submission" date="2017-02" db="EMBL/GenBank/DDBJ databases">
        <authorList>
            <person name="Peterson S.W."/>
        </authorList>
    </citation>
    <scope>NUCLEOTIDE SEQUENCE [LARGE SCALE GENOMIC DNA]</scope>
    <source>
        <strain evidence="7 8">ATCC 43324</strain>
    </source>
</reference>
<dbReference type="Pfam" id="PF02646">
    <property type="entry name" value="RmuC"/>
    <property type="match status" value="1"/>
</dbReference>
<dbReference type="EMBL" id="FUXK01000002">
    <property type="protein sequence ID" value="SJZ47208.1"/>
    <property type="molecule type" value="Genomic_DNA"/>
</dbReference>
<feature type="coiled-coil region" evidence="5">
    <location>
        <begin position="69"/>
        <end position="96"/>
    </location>
</feature>
<evidence type="ECO:0000256" key="4">
    <source>
        <dbReference type="ARBA" id="ARBA00023172"/>
    </source>
</evidence>
<evidence type="ECO:0000256" key="2">
    <source>
        <dbReference type="ARBA" id="ARBA00009840"/>
    </source>
</evidence>
<dbReference type="InterPro" id="IPR003798">
    <property type="entry name" value="DNA_recombination_RmuC"/>
</dbReference>
<dbReference type="STRING" id="28136.SAMN02745202_00215"/>
<comment type="function">
    <text evidence="1">Involved in DNA recombination.</text>
</comment>
<dbReference type="RefSeq" id="WP_078805410.1">
    <property type="nucleotide sequence ID" value="NZ_FUXK01000002.1"/>
</dbReference>
<gene>
    <name evidence="7" type="ORF">SAMN02745202_00215</name>
</gene>
<dbReference type="eggNOG" id="COG1322">
    <property type="taxonomic scope" value="Bacteria"/>
</dbReference>
<feature type="region of interest" description="Disordered" evidence="6">
    <location>
        <begin position="42"/>
        <end position="67"/>
    </location>
</feature>
<protein>
    <submittedName>
        <fullName evidence="7">DNA recombination protein RmuC</fullName>
    </submittedName>
</protein>
<dbReference type="PANTHER" id="PTHR30563:SF0">
    <property type="entry name" value="DNA RECOMBINATION PROTEIN RMUC"/>
    <property type="match status" value="1"/>
</dbReference>
<evidence type="ECO:0000313" key="7">
    <source>
        <dbReference type="EMBL" id="SJZ47208.1"/>
    </source>
</evidence>
<evidence type="ECO:0000313" key="8">
    <source>
        <dbReference type="Proteomes" id="UP000190065"/>
    </source>
</evidence>
<dbReference type="AlphaFoldDB" id="A0A1T4KXY0"/>
<evidence type="ECO:0000256" key="3">
    <source>
        <dbReference type="ARBA" id="ARBA00023054"/>
    </source>
</evidence>
<dbReference type="GO" id="GO:0006310">
    <property type="term" value="P:DNA recombination"/>
    <property type="evidence" value="ECO:0007669"/>
    <property type="project" value="UniProtKB-KW"/>
</dbReference>
<name>A0A1T4KXY0_9BACT</name>
<evidence type="ECO:0000256" key="1">
    <source>
        <dbReference type="ARBA" id="ARBA00003416"/>
    </source>
</evidence>
<keyword evidence="3 5" id="KW-0175">Coiled coil</keyword>
<accession>A0A1T4KXY0</accession>
<sequence>MTILFFALGLLLGAGIVYFLSTKSLTAARLETATLQAQLTAEREQHTRDMTAKDEQHNREMALRDTQNEKETLLRQEQFEKQIETAKEQFQNLANKVLEQTSTKLKADNLESMNHITQPLKENLTQLQQAIDKTNQESTRNTASLAQQLKLMAEQTDKIGTTATRLTNVMRGGNKTQGNWGELTLMNLLESQGLRVGIDYDVQQTIADEKGNIVLNEESGRRMIPDVVLHYPNGEDVVIDSKMTIDAYANYMNAEDDVARKKYADDVVRSIRTQFTSLAKKDYSAYIQAPRRAIDFVIMYVPFEGALQLALSLDPKLWNDAFERKVFITGQQNLMAILKIIQIAWRQYAQSENQKRVYALAEELLKRVGDFVKRFDKVGRDIDTLQKDYDEAYKKAYTGRQSIVQKANDLKALGAKENANSPIPTAELLLDEQTASDTEND</sequence>
<proteinExistence type="inferred from homology"/>
<dbReference type="PANTHER" id="PTHR30563">
    <property type="entry name" value="DNA RECOMBINATION PROTEIN RMUC"/>
    <property type="match status" value="1"/>
</dbReference>
<keyword evidence="4" id="KW-0233">DNA recombination</keyword>